<dbReference type="AlphaFoldDB" id="A0A381W076"/>
<dbReference type="SUPFAM" id="SSF48452">
    <property type="entry name" value="TPR-like"/>
    <property type="match status" value="1"/>
</dbReference>
<protein>
    <submittedName>
        <fullName evidence="3">Uncharacterized protein</fullName>
    </submittedName>
</protein>
<proteinExistence type="predicted"/>
<evidence type="ECO:0000256" key="2">
    <source>
        <dbReference type="ARBA" id="ARBA00022803"/>
    </source>
</evidence>
<dbReference type="PANTHER" id="PTHR44943:SF8">
    <property type="entry name" value="TPR REPEAT-CONTAINING PROTEIN MJ0263"/>
    <property type="match status" value="1"/>
</dbReference>
<feature type="non-terminal residue" evidence="3">
    <location>
        <position position="1"/>
    </location>
</feature>
<dbReference type="Pfam" id="PF13414">
    <property type="entry name" value="TPR_11"/>
    <property type="match status" value="1"/>
</dbReference>
<name>A0A381W076_9ZZZZ</name>
<evidence type="ECO:0000256" key="1">
    <source>
        <dbReference type="ARBA" id="ARBA00022737"/>
    </source>
</evidence>
<keyword evidence="1" id="KW-0677">Repeat</keyword>
<evidence type="ECO:0000313" key="3">
    <source>
        <dbReference type="EMBL" id="SVA45293.1"/>
    </source>
</evidence>
<dbReference type="EMBL" id="UINC01010157">
    <property type="protein sequence ID" value="SVA45293.1"/>
    <property type="molecule type" value="Genomic_DNA"/>
</dbReference>
<keyword evidence="2" id="KW-0802">TPR repeat</keyword>
<dbReference type="PROSITE" id="PS50005">
    <property type="entry name" value="TPR"/>
    <property type="match status" value="2"/>
</dbReference>
<dbReference type="InterPro" id="IPR051685">
    <property type="entry name" value="Ycf3/AcsC/BcsC/TPR_MFPF"/>
</dbReference>
<dbReference type="InterPro" id="IPR019734">
    <property type="entry name" value="TPR_rpt"/>
</dbReference>
<dbReference type="InterPro" id="IPR011990">
    <property type="entry name" value="TPR-like_helical_dom_sf"/>
</dbReference>
<dbReference type="SMART" id="SM00028">
    <property type="entry name" value="TPR"/>
    <property type="match status" value="2"/>
</dbReference>
<reference evidence="3" key="1">
    <citation type="submission" date="2018-05" db="EMBL/GenBank/DDBJ databases">
        <authorList>
            <person name="Lanie J.A."/>
            <person name="Ng W.-L."/>
            <person name="Kazmierczak K.M."/>
            <person name="Andrzejewski T.M."/>
            <person name="Davidsen T.M."/>
            <person name="Wayne K.J."/>
            <person name="Tettelin H."/>
            <person name="Glass J.I."/>
            <person name="Rusch D."/>
            <person name="Podicherti R."/>
            <person name="Tsui H.-C.T."/>
            <person name="Winkler M.E."/>
        </authorList>
    </citation>
    <scope>NUCLEOTIDE SEQUENCE</scope>
</reference>
<dbReference type="PANTHER" id="PTHR44943">
    <property type="entry name" value="CELLULOSE SYNTHASE OPERON PROTEIN C"/>
    <property type="match status" value="1"/>
</dbReference>
<gene>
    <name evidence="3" type="ORF">METZ01_LOCUS98147</name>
</gene>
<organism evidence="3">
    <name type="scientific">marine metagenome</name>
    <dbReference type="NCBI Taxonomy" id="408172"/>
    <lineage>
        <taxon>unclassified sequences</taxon>
        <taxon>metagenomes</taxon>
        <taxon>ecological metagenomes</taxon>
    </lineage>
</organism>
<sequence length="303" mass="33432">VLSIRNIFFAALLLPLGQAVAGEAKPADASGAVIEREFRELLELDDKVHDEVDKWIRSNAKLTAKQVGIDPASLDLQVRNRLSKVGEAYKAFLNRHSGHVRARLAYGSFFSDINEIDKAMAQWKKALELAPKNPVAWNNIGKAYGKQGRIAEAFRHFGKAAELAPKEALYYRNLATLIFSYPDDAARYYLIDRSQIVPKSLELFKKARALDPKNFTLATDAALAQLGTQPFEAKAALAAWNDALAIAPSPFEAEGVRIHLARIHVHLGQADAARALLAKVHEIQYAELKAGILRKLEPPPAKP</sequence>
<dbReference type="Gene3D" id="1.25.40.10">
    <property type="entry name" value="Tetratricopeptide repeat domain"/>
    <property type="match status" value="2"/>
</dbReference>
<accession>A0A381W076</accession>